<sequence length="323" mass="34455">MTSPNSTQGLSREPFPTNDAPFPGPKGDQGVPYVPGLVLEGVVAEGGMGLVYAAREISTGRRVALKTLRACFAHDEGAHARFEREISFTRRVVHPNVAPVLGHGRMSDGRPYYLMELYRGRTLGAVVREDGPLSIGRALEITDRILAGLEAVHAAGIVHRDLTPENVLLTEEPSGETRVLLLDFGFAHEPGVDTGDGVTADSRGALVGTIRFMSPEQVTRGRAITAQSDLFATALLLYYAVSGKLPFRGEGDLDVAVATVRKAPVPLRAELRNVPRALDMLLSRALAKHPDARFSGAAEMRRALSGLRRPRAKAAGAAAALAG</sequence>
<dbReference type="Pfam" id="PF00069">
    <property type="entry name" value="Pkinase"/>
    <property type="match status" value="1"/>
</dbReference>
<comment type="caution">
    <text evidence="7">The sequence shown here is derived from an EMBL/GenBank/DDBJ whole genome shotgun (WGS) entry which is preliminary data.</text>
</comment>
<dbReference type="PROSITE" id="PS00109">
    <property type="entry name" value="PROTEIN_KINASE_TYR"/>
    <property type="match status" value="1"/>
</dbReference>
<feature type="domain" description="Protein kinase" evidence="6">
    <location>
        <begin position="37"/>
        <end position="307"/>
    </location>
</feature>
<dbReference type="Gene3D" id="3.30.200.20">
    <property type="entry name" value="Phosphorylase Kinase, domain 1"/>
    <property type="match status" value="1"/>
</dbReference>
<dbReference type="Gene3D" id="1.10.510.10">
    <property type="entry name" value="Transferase(Phosphotransferase) domain 1"/>
    <property type="match status" value="1"/>
</dbReference>
<evidence type="ECO:0000256" key="5">
    <source>
        <dbReference type="SAM" id="MobiDB-lite"/>
    </source>
</evidence>
<dbReference type="PANTHER" id="PTHR43289">
    <property type="entry name" value="MITOGEN-ACTIVATED PROTEIN KINASE KINASE KINASE 20-RELATED"/>
    <property type="match status" value="1"/>
</dbReference>
<feature type="region of interest" description="Disordered" evidence="5">
    <location>
        <begin position="1"/>
        <end position="27"/>
    </location>
</feature>
<evidence type="ECO:0000259" key="6">
    <source>
        <dbReference type="PROSITE" id="PS50011"/>
    </source>
</evidence>
<dbReference type="PANTHER" id="PTHR43289:SF34">
    <property type="entry name" value="SERINE_THREONINE-PROTEIN KINASE YBDM-RELATED"/>
    <property type="match status" value="1"/>
</dbReference>
<evidence type="ECO:0000313" key="8">
    <source>
        <dbReference type="Proteomes" id="UP000309215"/>
    </source>
</evidence>
<keyword evidence="2" id="KW-0547">Nucleotide-binding</keyword>
<keyword evidence="3 7" id="KW-0418">Kinase</keyword>
<dbReference type="Proteomes" id="UP000309215">
    <property type="component" value="Unassembled WGS sequence"/>
</dbReference>
<gene>
    <name evidence="7" type="ORF">E8A74_26520</name>
</gene>
<dbReference type="GO" id="GO:0005524">
    <property type="term" value="F:ATP binding"/>
    <property type="evidence" value="ECO:0007669"/>
    <property type="project" value="UniProtKB-KW"/>
</dbReference>
<dbReference type="InterPro" id="IPR008266">
    <property type="entry name" value="Tyr_kinase_AS"/>
</dbReference>
<evidence type="ECO:0000256" key="2">
    <source>
        <dbReference type="ARBA" id="ARBA00022741"/>
    </source>
</evidence>
<name>A0A4U1J8V3_9BACT</name>
<evidence type="ECO:0000256" key="3">
    <source>
        <dbReference type="ARBA" id="ARBA00022777"/>
    </source>
</evidence>
<dbReference type="RefSeq" id="WP_136931874.1">
    <property type="nucleotide sequence ID" value="NZ_SSMQ01000030.1"/>
</dbReference>
<keyword evidence="8" id="KW-1185">Reference proteome</keyword>
<protein>
    <submittedName>
        <fullName evidence="7">Serine/threonine protein kinase</fullName>
    </submittedName>
</protein>
<dbReference type="CDD" id="cd14014">
    <property type="entry name" value="STKc_PknB_like"/>
    <property type="match status" value="1"/>
</dbReference>
<dbReference type="GO" id="GO:0004674">
    <property type="term" value="F:protein serine/threonine kinase activity"/>
    <property type="evidence" value="ECO:0007669"/>
    <property type="project" value="UniProtKB-KW"/>
</dbReference>
<evidence type="ECO:0000313" key="7">
    <source>
        <dbReference type="EMBL" id="TKD03290.1"/>
    </source>
</evidence>
<accession>A0A4U1J8V3</accession>
<dbReference type="AlphaFoldDB" id="A0A4U1J8V3"/>
<dbReference type="SUPFAM" id="SSF56112">
    <property type="entry name" value="Protein kinase-like (PK-like)"/>
    <property type="match status" value="1"/>
</dbReference>
<feature type="compositionally biased region" description="Polar residues" evidence="5">
    <location>
        <begin position="1"/>
        <end position="10"/>
    </location>
</feature>
<keyword evidence="7" id="KW-0723">Serine/threonine-protein kinase</keyword>
<organism evidence="7 8">
    <name type="scientific">Polyangium fumosum</name>
    <dbReference type="NCBI Taxonomy" id="889272"/>
    <lineage>
        <taxon>Bacteria</taxon>
        <taxon>Pseudomonadati</taxon>
        <taxon>Myxococcota</taxon>
        <taxon>Polyangia</taxon>
        <taxon>Polyangiales</taxon>
        <taxon>Polyangiaceae</taxon>
        <taxon>Polyangium</taxon>
    </lineage>
</organism>
<keyword evidence="4" id="KW-0067">ATP-binding</keyword>
<dbReference type="EMBL" id="SSMQ01000030">
    <property type="protein sequence ID" value="TKD03290.1"/>
    <property type="molecule type" value="Genomic_DNA"/>
</dbReference>
<dbReference type="PROSITE" id="PS50011">
    <property type="entry name" value="PROTEIN_KINASE_DOM"/>
    <property type="match status" value="1"/>
</dbReference>
<reference evidence="7 8" key="1">
    <citation type="submission" date="2019-04" db="EMBL/GenBank/DDBJ databases">
        <authorList>
            <person name="Li Y."/>
            <person name="Wang J."/>
        </authorList>
    </citation>
    <scope>NUCLEOTIDE SEQUENCE [LARGE SCALE GENOMIC DNA]</scope>
    <source>
        <strain evidence="7 8">DSM 14668</strain>
    </source>
</reference>
<dbReference type="InterPro" id="IPR011009">
    <property type="entry name" value="Kinase-like_dom_sf"/>
</dbReference>
<evidence type="ECO:0000256" key="1">
    <source>
        <dbReference type="ARBA" id="ARBA00022679"/>
    </source>
</evidence>
<evidence type="ECO:0000256" key="4">
    <source>
        <dbReference type="ARBA" id="ARBA00022840"/>
    </source>
</evidence>
<keyword evidence="1" id="KW-0808">Transferase</keyword>
<dbReference type="InterPro" id="IPR000719">
    <property type="entry name" value="Prot_kinase_dom"/>
</dbReference>
<proteinExistence type="predicted"/>
<dbReference type="OrthoDB" id="9801841at2"/>